<proteinExistence type="predicted"/>
<dbReference type="PROSITE" id="PS50113">
    <property type="entry name" value="PAC"/>
    <property type="match status" value="1"/>
</dbReference>
<dbReference type="FunFam" id="3.20.20.450:FF:000001">
    <property type="entry name" value="Cyclic di-GMP phosphodiesterase yahA"/>
    <property type="match status" value="1"/>
</dbReference>
<evidence type="ECO:0000313" key="5">
    <source>
        <dbReference type="EMBL" id="MBB5172702.1"/>
    </source>
</evidence>
<dbReference type="Gene3D" id="3.30.70.270">
    <property type="match status" value="1"/>
</dbReference>
<feature type="domain" description="PAS" evidence="1">
    <location>
        <begin position="37"/>
        <end position="85"/>
    </location>
</feature>
<gene>
    <name evidence="5" type="ORF">HNQ41_000846</name>
</gene>
<dbReference type="InterPro" id="IPR000700">
    <property type="entry name" value="PAS-assoc_C"/>
</dbReference>
<dbReference type="Gene3D" id="3.20.20.450">
    <property type="entry name" value="EAL domain"/>
    <property type="match status" value="1"/>
</dbReference>
<dbReference type="PROSITE" id="PS50112">
    <property type="entry name" value="PAS"/>
    <property type="match status" value="1"/>
</dbReference>
<dbReference type="InterPro" id="IPR000014">
    <property type="entry name" value="PAS"/>
</dbReference>
<comment type="caution">
    <text evidence="5">The sequence shown here is derived from an EMBL/GenBank/DDBJ whole genome shotgun (WGS) entry which is preliminary data.</text>
</comment>
<dbReference type="EMBL" id="JACHHB010000003">
    <property type="protein sequence ID" value="MBB5172702.1"/>
    <property type="molecule type" value="Genomic_DNA"/>
</dbReference>
<dbReference type="Pfam" id="PF00563">
    <property type="entry name" value="EAL"/>
    <property type="match status" value="1"/>
</dbReference>
<dbReference type="SMART" id="SM00086">
    <property type="entry name" value="PAC"/>
    <property type="match status" value="2"/>
</dbReference>
<dbReference type="Gene3D" id="3.30.450.20">
    <property type="entry name" value="PAS domain"/>
    <property type="match status" value="2"/>
</dbReference>
<dbReference type="SUPFAM" id="SSF141868">
    <property type="entry name" value="EAL domain-like"/>
    <property type="match status" value="1"/>
</dbReference>
<dbReference type="SUPFAM" id="SSF55785">
    <property type="entry name" value="PYP-like sensor domain (PAS domain)"/>
    <property type="match status" value="2"/>
</dbReference>
<dbReference type="NCBIfam" id="TIGR00254">
    <property type="entry name" value="GGDEF"/>
    <property type="match status" value="1"/>
</dbReference>
<sequence length="727" mass="82837">MVTNGRSDRPLNCEAIEQLLTELENHQIKPSENTKNQLTEFQKLLKIFDEASIVVVTDKNGTIEQVNDTFCRISKYERHELIGRTHRIVKSGYHTSSFYRDMWKTISAGEVWTGEIKNSAKDGSTYWVKTTIYPICDDEGKPEKYVSVRTDITEGKEHEERMRELIESDYVTVIENLQNFVVKIKDQGSENYCLTLIEGRLAKEIELDPKYYQGKQVVDVFGEENEQLMFEQVQEAFNGETVNFDFELQGRYLHADFSPVFQDGTNKVIEVVGSVSDVTDLKRSELAVKRIAYHDMLTELPNRRKLEEDLTPQIIKAKKNSENIAVLLIDLDQFKNINDSLGHAAGDELIRGAASRIQQVGTETLTESASLYHLGGDEFLCLLYGVTKQEAKQCAENIIDAFDYPFSYRGGAFYQKASIGICMYPDAAAHSAELLKYVDLALLTAKESGRNTYRFFSSSMKDKLFSRFQIENDLRKALKSDTQFELYYQPINTTINGTLEGVEALVRWNHPERGVVSPLAFIDIAEETGLIVPLGQWVIRESCRQLRWWQGMGYTSLTMSVNISSRQFRHGSFVEDIQSILVEEGVSPKHFQLEITENGLMENTEEMINTLKRLREIGFRIAIDDFGTGYSSLSYLKKFPVTSLKIDKSFVFGLPNDLGDEAIVSSTIQLAHRLGLYVIAEGVESQDALVNLKQHDCTYVQGYYFSKPLPADQFTNEILSRRTKNED</sequence>
<name>A0A840QMT4_9BACI</name>
<dbReference type="InterPro" id="IPR001610">
    <property type="entry name" value="PAC"/>
</dbReference>
<dbReference type="AlphaFoldDB" id="A0A840QMT4"/>
<dbReference type="SMART" id="SM00052">
    <property type="entry name" value="EAL"/>
    <property type="match status" value="1"/>
</dbReference>
<dbReference type="CDD" id="cd00130">
    <property type="entry name" value="PAS"/>
    <property type="match status" value="1"/>
</dbReference>
<dbReference type="RefSeq" id="WP_184663163.1">
    <property type="nucleotide sequence ID" value="NZ_JACHHB010000003.1"/>
</dbReference>
<dbReference type="SUPFAM" id="SSF55073">
    <property type="entry name" value="Nucleotide cyclase"/>
    <property type="match status" value="1"/>
</dbReference>
<dbReference type="InterPro" id="IPR035965">
    <property type="entry name" value="PAS-like_dom_sf"/>
</dbReference>
<evidence type="ECO:0000259" key="3">
    <source>
        <dbReference type="PROSITE" id="PS50883"/>
    </source>
</evidence>
<accession>A0A840QMT4</accession>
<feature type="domain" description="GGDEF" evidence="4">
    <location>
        <begin position="322"/>
        <end position="458"/>
    </location>
</feature>
<dbReference type="InterPro" id="IPR052155">
    <property type="entry name" value="Biofilm_reg_signaling"/>
</dbReference>
<evidence type="ECO:0000259" key="1">
    <source>
        <dbReference type="PROSITE" id="PS50112"/>
    </source>
</evidence>
<evidence type="ECO:0000259" key="2">
    <source>
        <dbReference type="PROSITE" id="PS50113"/>
    </source>
</evidence>
<feature type="domain" description="EAL" evidence="3">
    <location>
        <begin position="467"/>
        <end position="722"/>
    </location>
</feature>
<dbReference type="InterPro" id="IPR029787">
    <property type="entry name" value="Nucleotide_cyclase"/>
</dbReference>
<dbReference type="InterPro" id="IPR043128">
    <property type="entry name" value="Rev_trsase/Diguanyl_cyclase"/>
</dbReference>
<dbReference type="Proteomes" id="UP000551878">
    <property type="component" value="Unassembled WGS sequence"/>
</dbReference>
<dbReference type="InterPro" id="IPR035919">
    <property type="entry name" value="EAL_sf"/>
</dbReference>
<evidence type="ECO:0000313" key="6">
    <source>
        <dbReference type="Proteomes" id="UP000551878"/>
    </source>
</evidence>
<dbReference type="Pfam" id="PF00990">
    <property type="entry name" value="GGDEF"/>
    <property type="match status" value="1"/>
</dbReference>
<dbReference type="PROSITE" id="PS50883">
    <property type="entry name" value="EAL"/>
    <property type="match status" value="1"/>
</dbReference>
<dbReference type="Pfam" id="PF13426">
    <property type="entry name" value="PAS_9"/>
    <property type="match status" value="1"/>
</dbReference>
<feature type="domain" description="PAC" evidence="2">
    <location>
        <begin position="112"/>
        <end position="164"/>
    </location>
</feature>
<keyword evidence="6" id="KW-1185">Reference proteome</keyword>
<dbReference type="CDD" id="cd01949">
    <property type="entry name" value="GGDEF"/>
    <property type="match status" value="1"/>
</dbReference>
<organism evidence="5 6">
    <name type="scientific">Texcoconibacillus texcoconensis</name>
    <dbReference type="NCBI Taxonomy" id="1095777"/>
    <lineage>
        <taxon>Bacteria</taxon>
        <taxon>Bacillati</taxon>
        <taxon>Bacillota</taxon>
        <taxon>Bacilli</taxon>
        <taxon>Bacillales</taxon>
        <taxon>Bacillaceae</taxon>
        <taxon>Texcoconibacillus</taxon>
    </lineage>
</organism>
<dbReference type="NCBIfam" id="TIGR00229">
    <property type="entry name" value="sensory_box"/>
    <property type="match status" value="1"/>
</dbReference>
<dbReference type="PANTHER" id="PTHR44757:SF2">
    <property type="entry name" value="BIOFILM ARCHITECTURE MAINTENANCE PROTEIN MBAA"/>
    <property type="match status" value="1"/>
</dbReference>
<dbReference type="CDD" id="cd01948">
    <property type="entry name" value="EAL"/>
    <property type="match status" value="1"/>
</dbReference>
<dbReference type="InterPro" id="IPR001633">
    <property type="entry name" value="EAL_dom"/>
</dbReference>
<dbReference type="InterPro" id="IPR000160">
    <property type="entry name" value="GGDEF_dom"/>
</dbReference>
<evidence type="ECO:0000259" key="4">
    <source>
        <dbReference type="PROSITE" id="PS50887"/>
    </source>
</evidence>
<protein>
    <submittedName>
        <fullName evidence="5">Diguanylate cyclase (GGDEF)-like protein/PAS domain S-box-containing protein</fullName>
    </submittedName>
</protein>
<dbReference type="SMART" id="SM00267">
    <property type="entry name" value="GGDEF"/>
    <property type="match status" value="1"/>
</dbReference>
<dbReference type="PROSITE" id="PS50887">
    <property type="entry name" value="GGDEF"/>
    <property type="match status" value="1"/>
</dbReference>
<dbReference type="PANTHER" id="PTHR44757">
    <property type="entry name" value="DIGUANYLATE CYCLASE DGCP"/>
    <property type="match status" value="1"/>
</dbReference>
<reference evidence="5 6" key="1">
    <citation type="submission" date="2020-08" db="EMBL/GenBank/DDBJ databases">
        <title>Genomic Encyclopedia of Type Strains, Phase IV (KMG-IV): sequencing the most valuable type-strain genomes for metagenomic binning, comparative biology and taxonomic classification.</title>
        <authorList>
            <person name="Goeker M."/>
        </authorList>
    </citation>
    <scope>NUCLEOTIDE SEQUENCE [LARGE SCALE GENOMIC DNA]</scope>
    <source>
        <strain evidence="5 6">DSM 24696</strain>
    </source>
</reference>